<dbReference type="Proteomes" id="UP000030671">
    <property type="component" value="Unassembled WGS sequence"/>
</dbReference>
<sequence length="451" mass="51521">MPVFKGLLPACHDAIIANLLSNLATWNVYTKLHLHTGTSLGFFATATLMLGATIRCKAAMIKKGLKLGKNISATTFTSEKLCKIFNLVTYKYHALGDYIGMILCFRTTDLYSMQVGKLAHKVVKYYHNHTKKNNFWSDEHHRCKLAHAHRQKHKWPERLPLSNSTTHYHIPILTRKHLNAWSWIHNHPRDPALKEFLLCLKDHLLACVLGLAYDGDKHELSDKDCDNITIYVHVIGIFHCMVHHHGHSSEPKQMDFLWVCWFSLDTNAPGGWDCKQLHSVAFIPEDDLAMFGFLDPKQIIRSVHVIPAFACGHISEQLRPSIAQQPAKNDEDWERYYINMFVEHGMFMRFHGSGISHKDTWHLNASLLQDGQAAQVPEEPSNAAVDEQGGAEDDNLEEESKEEEGEEGPLVEEEEEEKEKEEEDNNPDPLPEDNGREQDERVLAEEGYGEF</sequence>
<gene>
    <name evidence="2" type="ORF">HETIRDRAFT_422272</name>
</gene>
<dbReference type="HOGENOM" id="CLU_002498_9_3_1"/>
<dbReference type="STRING" id="747525.W4JVN2"/>
<dbReference type="InParanoid" id="W4JVN2"/>
<protein>
    <submittedName>
        <fullName evidence="2">Uncharacterized protein</fullName>
    </submittedName>
</protein>
<dbReference type="KEGG" id="hir:HETIRDRAFT_422272"/>
<reference evidence="2 3" key="1">
    <citation type="journal article" date="2012" name="New Phytol.">
        <title>Insight into trade-off between wood decay and parasitism from the genome of a fungal forest pathogen.</title>
        <authorList>
            <person name="Olson A."/>
            <person name="Aerts A."/>
            <person name="Asiegbu F."/>
            <person name="Belbahri L."/>
            <person name="Bouzid O."/>
            <person name="Broberg A."/>
            <person name="Canback B."/>
            <person name="Coutinho P.M."/>
            <person name="Cullen D."/>
            <person name="Dalman K."/>
            <person name="Deflorio G."/>
            <person name="van Diepen L.T."/>
            <person name="Dunand C."/>
            <person name="Duplessis S."/>
            <person name="Durling M."/>
            <person name="Gonthier P."/>
            <person name="Grimwood J."/>
            <person name="Fossdal C.G."/>
            <person name="Hansson D."/>
            <person name="Henrissat B."/>
            <person name="Hietala A."/>
            <person name="Himmelstrand K."/>
            <person name="Hoffmeister D."/>
            <person name="Hogberg N."/>
            <person name="James T.Y."/>
            <person name="Karlsson M."/>
            <person name="Kohler A."/>
            <person name="Kues U."/>
            <person name="Lee Y.H."/>
            <person name="Lin Y.C."/>
            <person name="Lind M."/>
            <person name="Lindquist E."/>
            <person name="Lombard V."/>
            <person name="Lucas S."/>
            <person name="Lunden K."/>
            <person name="Morin E."/>
            <person name="Murat C."/>
            <person name="Park J."/>
            <person name="Raffaello T."/>
            <person name="Rouze P."/>
            <person name="Salamov A."/>
            <person name="Schmutz J."/>
            <person name="Solheim H."/>
            <person name="Stahlberg J."/>
            <person name="Velez H."/>
            <person name="de Vries R.P."/>
            <person name="Wiebenga A."/>
            <person name="Woodward S."/>
            <person name="Yakovlev I."/>
            <person name="Garbelotto M."/>
            <person name="Martin F."/>
            <person name="Grigoriev I.V."/>
            <person name="Stenlid J."/>
        </authorList>
    </citation>
    <scope>NUCLEOTIDE SEQUENCE [LARGE SCALE GENOMIC DNA]</scope>
    <source>
        <strain evidence="2 3">TC 32-1</strain>
    </source>
</reference>
<feature type="compositionally biased region" description="Basic and acidic residues" evidence="1">
    <location>
        <begin position="433"/>
        <end position="444"/>
    </location>
</feature>
<dbReference type="eggNOG" id="ENOG502SKHB">
    <property type="taxonomic scope" value="Eukaryota"/>
</dbReference>
<feature type="region of interest" description="Disordered" evidence="1">
    <location>
        <begin position="371"/>
        <end position="451"/>
    </location>
</feature>
<dbReference type="RefSeq" id="XP_009551783.1">
    <property type="nucleotide sequence ID" value="XM_009553488.1"/>
</dbReference>
<evidence type="ECO:0000256" key="1">
    <source>
        <dbReference type="SAM" id="MobiDB-lite"/>
    </source>
</evidence>
<dbReference type="OrthoDB" id="2687259at2759"/>
<accession>W4JVN2</accession>
<proteinExistence type="predicted"/>
<dbReference type="GeneID" id="20673794"/>
<dbReference type="EMBL" id="KI925464">
    <property type="protein sequence ID" value="ETW76921.1"/>
    <property type="molecule type" value="Genomic_DNA"/>
</dbReference>
<name>W4JVN2_HETIT</name>
<evidence type="ECO:0000313" key="2">
    <source>
        <dbReference type="EMBL" id="ETW76921.1"/>
    </source>
</evidence>
<evidence type="ECO:0000313" key="3">
    <source>
        <dbReference type="Proteomes" id="UP000030671"/>
    </source>
</evidence>
<keyword evidence="3" id="KW-1185">Reference proteome</keyword>
<dbReference type="AlphaFoldDB" id="W4JVN2"/>
<organism evidence="2 3">
    <name type="scientific">Heterobasidion irregulare (strain TC 32-1)</name>
    <dbReference type="NCBI Taxonomy" id="747525"/>
    <lineage>
        <taxon>Eukaryota</taxon>
        <taxon>Fungi</taxon>
        <taxon>Dikarya</taxon>
        <taxon>Basidiomycota</taxon>
        <taxon>Agaricomycotina</taxon>
        <taxon>Agaricomycetes</taxon>
        <taxon>Russulales</taxon>
        <taxon>Bondarzewiaceae</taxon>
        <taxon>Heterobasidion</taxon>
        <taxon>Heterobasidion annosum species complex</taxon>
    </lineage>
</organism>
<feature type="compositionally biased region" description="Acidic residues" evidence="1">
    <location>
        <begin position="389"/>
        <end position="426"/>
    </location>
</feature>